<organism evidence="2 3">
    <name type="scientific">Nannocystis exedens</name>
    <dbReference type="NCBI Taxonomy" id="54"/>
    <lineage>
        <taxon>Bacteria</taxon>
        <taxon>Pseudomonadati</taxon>
        <taxon>Myxococcota</taxon>
        <taxon>Polyangia</taxon>
        <taxon>Nannocystales</taxon>
        <taxon>Nannocystaceae</taxon>
        <taxon>Nannocystis</taxon>
    </lineage>
</organism>
<evidence type="ECO:0000313" key="2">
    <source>
        <dbReference type="EMBL" id="SFE73110.1"/>
    </source>
</evidence>
<reference evidence="3" key="1">
    <citation type="submission" date="2016-10" db="EMBL/GenBank/DDBJ databases">
        <authorList>
            <person name="Varghese N."/>
            <person name="Submissions S."/>
        </authorList>
    </citation>
    <scope>NUCLEOTIDE SEQUENCE [LARGE SCALE GENOMIC DNA]</scope>
    <source>
        <strain evidence="3">ATCC 25963</strain>
    </source>
</reference>
<feature type="region of interest" description="Disordered" evidence="1">
    <location>
        <begin position="35"/>
        <end position="65"/>
    </location>
</feature>
<feature type="compositionally biased region" description="Basic residues" evidence="1">
    <location>
        <begin position="50"/>
        <end position="65"/>
    </location>
</feature>
<keyword evidence="3" id="KW-1185">Reference proteome</keyword>
<evidence type="ECO:0000256" key="1">
    <source>
        <dbReference type="SAM" id="MobiDB-lite"/>
    </source>
</evidence>
<evidence type="ECO:0000313" key="3">
    <source>
        <dbReference type="Proteomes" id="UP000199400"/>
    </source>
</evidence>
<name>A0A1I2CZF7_9BACT</name>
<protein>
    <submittedName>
        <fullName evidence="2">Uncharacterized protein</fullName>
    </submittedName>
</protein>
<sequence>MARSPVLALSSAIAVAKEWASVNGAVRGERGNVDFHARSRSGRDPYAVSQKRHVVRLRERRRSQV</sequence>
<dbReference type="Proteomes" id="UP000199400">
    <property type="component" value="Unassembled WGS sequence"/>
</dbReference>
<accession>A0A1I2CZF7</accession>
<dbReference type="EMBL" id="FOMX01000018">
    <property type="protein sequence ID" value="SFE73110.1"/>
    <property type="molecule type" value="Genomic_DNA"/>
</dbReference>
<dbReference type="AlphaFoldDB" id="A0A1I2CZF7"/>
<gene>
    <name evidence="2" type="ORF">SAMN02745121_05327</name>
</gene>
<proteinExistence type="predicted"/>